<proteinExistence type="inferred from homology"/>
<dbReference type="PANTHER" id="PTHR23342">
    <property type="entry name" value="N-ACETYLGLUTAMATE SYNTHASE"/>
    <property type="match status" value="1"/>
</dbReference>
<comment type="function">
    <text evidence="1">N-acetylglutamate synthase involved in arginine biosynthesis.</text>
</comment>
<dbReference type="Gene3D" id="3.40.630.30">
    <property type="match status" value="1"/>
</dbReference>
<keyword evidence="7" id="KW-0028">Amino-acid biosynthesis</keyword>
<accession>A0ABR4NFB8</accession>
<evidence type="ECO:0000259" key="15">
    <source>
        <dbReference type="PROSITE" id="PS51731"/>
    </source>
</evidence>
<evidence type="ECO:0000256" key="7">
    <source>
        <dbReference type="ARBA" id="ARBA00022605"/>
    </source>
</evidence>
<evidence type="ECO:0000256" key="10">
    <source>
        <dbReference type="ARBA" id="ARBA00023128"/>
    </source>
</evidence>
<comment type="caution">
    <text evidence="16">The sequence shown here is derived from an EMBL/GenBank/DDBJ whole genome shotgun (WGS) entry which is preliminary data.</text>
</comment>
<evidence type="ECO:0000256" key="11">
    <source>
        <dbReference type="ARBA" id="ARBA00023315"/>
    </source>
</evidence>
<dbReference type="Gene3D" id="3.40.1160.10">
    <property type="entry name" value="Acetylglutamate kinase-like"/>
    <property type="match status" value="1"/>
</dbReference>
<keyword evidence="10" id="KW-0496">Mitochondrion</keyword>
<evidence type="ECO:0000256" key="9">
    <source>
        <dbReference type="ARBA" id="ARBA00022946"/>
    </source>
</evidence>
<evidence type="ECO:0000256" key="5">
    <source>
        <dbReference type="ARBA" id="ARBA00012697"/>
    </source>
</evidence>
<dbReference type="Pfam" id="PF04768">
    <property type="entry name" value="NAT"/>
    <property type="match status" value="1"/>
</dbReference>
<evidence type="ECO:0000256" key="8">
    <source>
        <dbReference type="ARBA" id="ARBA00022679"/>
    </source>
</evidence>
<evidence type="ECO:0000256" key="4">
    <source>
        <dbReference type="ARBA" id="ARBA00008694"/>
    </source>
</evidence>
<gene>
    <name evidence="16" type="primary">ARG2</name>
    <name evidence="16" type="ORF">HK105_202155</name>
</gene>
<reference evidence="16 17" key="1">
    <citation type="submission" date="2023-09" db="EMBL/GenBank/DDBJ databases">
        <title>Pangenome analysis of Batrachochytrium dendrobatidis and related Chytrids.</title>
        <authorList>
            <person name="Yacoub M.N."/>
            <person name="Stajich J.E."/>
            <person name="James T.Y."/>
        </authorList>
    </citation>
    <scope>NUCLEOTIDE SEQUENCE [LARGE SCALE GENOMIC DNA]</scope>
    <source>
        <strain evidence="16 17">JEL0888</strain>
    </source>
</reference>
<evidence type="ECO:0000313" key="16">
    <source>
        <dbReference type="EMBL" id="KAL2918228.1"/>
    </source>
</evidence>
<dbReference type="PANTHER" id="PTHR23342:SF4">
    <property type="entry name" value="AMINO-ACID ACETYLTRANSFERASE, MITOCHONDRIAL"/>
    <property type="match status" value="1"/>
</dbReference>
<evidence type="ECO:0000256" key="12">
    <source>
        <dbReference type="ARBA" id="ARBA00030346"/>
    </source>
</evidence>
<evidence type="ECO:0000256" key="1">
    <source>
        <dbReference type="ARBA" id="ARBA00002294"/>
    </source>
</evidence>
<dbReference type="GO" id="GO:0016746">
    <property type="term" value="F:acyltransferase activity"/>
    <property type="evidence" value="ECO:0007669"/>
    <property type="project" value="UniProtKB-KW"/>
</dbReference>
<evidence type="ECO:0000256" key="6">
    <source>
        <dbReference type="ARBA" id="ARBA00018802"/>
    </source>
</evidence>
<comment type="catalytic activity">
    <reaction evidence="14">
        <text>L-glutamate + acetyl-CoA = N-acetyl-L-glutamate + CoA + H(+)</text>
        <dbReference type="Rhea" id="RHEA:24292"/>
        <dbReference type="ChEBI" id="CHEBI:15378"/>
        <dbReference type="ChEBI" id="CHEBI:29985"/>
        <dbReference type="ChEBI" id="CHEBI:44337"/>
        <dbReference type="ChEBI" id="CHEBI:57287"/>
        <dbReference type="ChEBI" id="CHEBI:57288"/>
        <dbReference type="EC" id="2.3.1.1"/>
    </reaction>
</comment>
<dbReference type="InterPro" id="IPR036393">
    <property type="entry name" value="AceGlu_kinase-like_sf"/>
</dbReference>
<dbReference type="EC" id="2.3.1.1" evidence="5"/>
<dbReference type="InterPro" id="IPR006855">
    <property type="entry name" value="Vertebrate-like_GNAT_dom"/>
</dbReference>
<keyword evidence="11 16" id="KW-0012">Acyltransferase</keyword>
<name>A0ABR4NFB8_9FUNG</name>
<comment type="similarity">
    <text evidence="4">Belongs to the acetyltransferase family.</text>
</comment>
<evidence type="ECO:0000256" key="14">
    <source>
        <dbReference type="ARBA" id="ARBA00048372"/>
    </source>
</evidence>
<dbReference type="Proteomes" id="UP001527925">
    <property type="component" value="Unassembled WGS sequence"/>
</dbReference>
<protein>
    <recommendedName>
        <fullName evidence="6">Amino-acid acetyltransferase, mitochondrial</fullName>
        <ecNumber evidence="5">2.3.1.1</ecNumber>
    </recommendedName>
    <alternativeName>
        <fullName evidence="12">Glutamate N-acetyltransferase</fullName>
    </alternativeName>
    <alternativeName>
        <fullName evidence="13">N-acetylglutamate synthase</fullName>
    </alternativeName>
</protein>
<sequence length="568" mass="61252">MPARPYRPPPSPLTRIAKGWFVFTVLGLASFQGVKYLITQERKTEYRRVVNGEQDPHLSAQELVWSVLGAMPTKREARSFLRRYRPAESIDAPWLGPDDALPRDHPASAEHPTALVRLTHVMPAAELSRLAKTLAQLRQLGLFPIVVVASPDAAGRPFDSMSAGAMLADIRADAFRVAEAIDLAGTRAVPIVHSVFVSTPAGVAASLEPLRRALRLGQIPVVACIGEDETHMSAAPLPAKAAVISLANESVRSPEFASPAKFILVNARGGIAPNGRHVGFVNLTEDYDNLCGRLLAGEALLAARATASTGVSNDDAANDLELLHTVLRILPSTSSGVLTSAEASPALISNLITDKPLTHAAHLPFSFGGAEPKELQVSAKSARHAANLSSSGRSTSCDAPCPPTIFRLGLPVERHTSLATVDTPRMHALLEASFQRRLDADAFFARISEAINCVLVAGNYDGAVIVTNEIDHRTGTRRLPYLDKFAVAPSSQGIGVADILWTRLNAECPNLSWRSRSDNPVNKWYFERSDGTMHLPGGKWTLFWYGERGLDLADSYKQMAASIPPSFL</sequence>
<comment type="pathway">
    <text evidence="3">Amino-acid biosynthesis; L-arginine biosynthesis; N(2)-acetyl-L-ornithine from L-glutamate: step 1/4.</text>
</comment>
<evidence type="ECO:0000256" key="2">
    <source>
        <dbReference type="ARBA" id="ARBA00004173"/>
    </source>
</evidence>
<evidence type="ECO:0000256" key="3">
    <source>
        <dbReference type="ARBA" id="ARBA00004925"/>
    </source>
</evidence>
<evidence type="ECO:0000256" key="13">
    <source>
        <dbReference type="ARBA" id="ARBA00033251"/>
    </source>
</evidence>
<evidence type="ECO:0000313" key="17">
    <source>
        <dbReference type="Proteomes" id="UP001527925"/>
    </source>
</evidence>
<keyword evidence="8 16" id="KW-0808">Transferase</keyword>
<comment type="subcellular location">
    <subcellularLocation>
        <location evidence="2">Mitochondrion</location>
    </subcellularLocation>
</comment>
<dbReference type="EMBL" id="JADGIZ020000007">
    <property type="protein sequence ID" value="KAL2918228.1"/>
    <property type="molecule type" value="Genomic_DNA"/>
</dbReference>
<feature type="domain" description="N-acetyltransferase" evidence="15">
    <location>
        <begin position="410"/>
        <end position="568"/>
    </location>
</feature>
<keyword evidence="9" id="KW-0809">Transit peptide</keyword>
<dbReference type="PROSITE" id="PS51731">
    <property type="entry name" value="GNAT_NAGS"/>
    <property type="match status" value="1"/>
</dbReference>
<keyword evidence="17" id="KW-1185">Reference proteome</keyword>
<organism evidence="16 17">
    <name type="scientific">Polyrhizophydium stewartii</name>
    <dbReference type="NCBI Taxonomy" id="2732419"/>
    <lineage>
        <taxon>Eukaryota</taxon>
        <taxon>Fungi</taxon>
        <taxon>Fungi incertae sedis</taxon>
        <taxon>Chytridiomycota</taxon>
        <taxon>Chytridiomycota incertae sedis</taxon>
        <taxon>Chytridiomycetes</taxon>
        <taxon>Rhizophydiales</taxon>
        <taxon>Rhizophydiales incertae sedis</taxon>
        <taxon>Polyrhizophydium</taxon>
    </lineage>
</organism>